<dbReference type="Proteomes" id="UP000628442">
    <property type="component" value="Unassembled WGS sequence"/>
</dbReference>
<feature type="region of interest" description="Disordered" evidence="1">
    <location>
        <begin position="59"/>
        <end position="92"/>
    </location>
</feature>
<accession>A0A411WVT4</accession>
<evidence type="ECO:0000313" key="4">
    <source>
        <dbReference type="Proteomes" id="UP000292307"/>
    </source>
</evidence>
<evidence type="ECO:0000313" key="3">
    <source>
        <dbReference type="EMBL" id="QBI00866.1"/>
    </source>
</evidence>
<dbReference type="OrthoDB" id="869379at2"/>
<protein>
    <recommendedName>
        <fullName evidence="6">DUF4062 domain-containing protein</fullName>
    </recommendedName>
</protein>
<evidence type="ECO:0000313" key="5">
    <source>
        <dbReference type="Proteomes" id="UP000628442"/>
    </source>
</evidence>
<reference evidence="2" key="1">
    <citation type="journal article" date="2014" name="Int. J. Syst. Evol. Microbiol.">
        <title>Complete genome sequence of Corynebacterium casei LMG S-19264T (=DSM 44701T), isolated from a smear-ripened cheese.</title>
        <authorList>
            <consortium name="US DOE Joint Genome Institute (JGI-PGF)"/>
            <person name="Walter F."/>
            <person name="Albersmeier A."/>
            <person name="Kalinowski J."/>
            <person name="Ruckert C."/>
        </authorList>
    </citation>
    <scope>NUCLEOTIDE SEQUENCE</scope>
    <source>
        <strain evidence="2">KCTC 12343</strain>
    </source>
</reference>
<gene>
    <name evidence="3" type="ORF">EYF70_08415</name>
    <name evidence="2" type="ORF">GCM10007387_09690</name>
</gene>
<dbReference type="RefSeq" id="WP_131144994.1">
    <property type="nucleotide sequence ID" value="NZ_BMWV01000002.1"/>
</dbReference>
<dbReference type="InterPro" id="IPR047738">
    <property type="entry name" value="SAV_2336-like_N"/>
</dbReference>
<evidence type="ECO:0000256" key="1">
    <source>
        <dbReference type="SAM" id="MobiDB-lite"/>
    </source>
</evidence>
<dbReference type="Gene3D" id="3.40.50.450">
    <property type="match status" value="1"/>
</dbReference>
<dbReference type="EMBL" id="CP036401">
    <property type="protein sequence ID" value="QBI00866.1"/>
    <property type="molecule type" value="Genomic_DNA"/>
</dbReference>
<dbReference type="Proteomes" id="UP000292307">
    <property type="component" value="Chromosome"/>
</dbReference>
<keyword evidence="4" id="KW-1185">Reference proteome</keyword>
<reference evidence="3 4" key="2">
    <citation type="submission" date="2019-02" db="EMBL/GenBank/DDBJ databases">
        <title>Draft Genome Sequences of Six Type Strains of the Genus Massilia.</title>
        <authorList>
            <person name="Miess H."/>
            <person name="Frediansyhah A."/>
            <person name="Gross H."/>
        </authorList>
    </citation>
    <scope>NUCLEOTIDE SEQUENCE [LARGE SCALE GENOMIC DNA]</scope>
    <source>
        <strain evidence="3 4">DSM 17472</strain>
    </source>
</reference>
<sequence length="1221" mass="131976">MNTSDAARLCRAHLQALGAADATPLADATALADVVWLALQLAARGAATGETPAAAIAGEAGSPAHAPPPAPAGKDDPQRPAPGGAAGRDAGDQSVPLYAAHLGHGAGTVAASFVSVPAGEALPQRLALERALRPFKRRLPSRQQRELDPVATAEASADWDAITPVYRATPERWFDVALLAEATDAMQAWDTTLVELRRTLARHGAFRGARLWHYTIRNGAVVLATHGNALASPRLLVDPQGRRLCWFVTTGTSPMWRHAALAELVDILGRHGPTAIVQLMPPHAWPHTLLGDASEDAVARAPGLPTSRLHLRHPFTGELERAPDAWTVPVTTLEPAGMAAWARFAMATRQVSHPALRLPAPATGMVPAPQATAMPPPPGQRIAAFRANASPQAFQLLRLLSGMPLSLPIMRLMQMGMADRAQVHLAEILLSGLIERVSPADAAIPAEQVEYDFAPGVRAELLDSLSIGEENRIDTSLQLIADQARRYVETHAGGADRAFAALAPDTAGQERLLQHARAFLRVGRDFRPLRDRAAHGNEESDEDLSAAPVARPAALEQPVAYPVQPVEDPAWPAAGTFLSEVQVWQHVLALHPPTGDAGLRCLLFFSTRKQHTWLVASDDLLHFILDDENTRRKGRLLQRTVSWLDALPVAVEAVAADHGVVRFGHGESRGWYYSPSLFGPESELRTRILDLLPGGRHGPLIQLMELAHKYERIRADLSPGGTRTRALQGVVIDMASIAPLSKALVDRAVQKDSPGIQLLAIVNLQRRFDTAHIDWLFGQVRRAHAFLGYQAARALYNAVAAGRIDEPSRLHRKVEETRQHLLDARLDDEGIHRVLDDIAALCQPVDAVPAEAAAVESCRIFLCGVQGSHDSNRARIAEVLKLHGHEVLEEPVRRDTPFIRESSGRMESSDLVVLVVDREFGLTIFDLRQNPENLPLQELQYDQATRLGKPVLVFIQREWFHLLDTTARKQFRDKSFHHEAVHFFQDADALEGIVLQAIRDARAERNAPPAVMTVLVCGTVRPEPELPGNIRRACRLLGESLATHGFGLVTGIWQGVNRMTARHFAARLGEMGVPLAQRLRQVAEEGTVAQFEAGTIARVPAGQVLEHLAANAKAVVAIGGRGGTATAVRVAASRGAFVLPLGYTGGTAAHLYEELRARQVAPAPEPDGDAAMPGIADLRLSDSELQALGGAEGAAAAVDILLRIRSERREAPWGTTFPGPA</sequence>
<dbReference type="NCBIfam" id="NF041121">
    <property type="entry name" value="SAV_2336_NTERM"/>
    <property type="match status" value="1"/>
</dbReference>
<evidence type="ECO:0000313" key="2">
    <source>
        <dbReference type="EMBL" id="GGY30131.1"/>
    </source>
</evidence>
<dbReference type="EMBL" id="BMWV01000002">
    <property type="protein sequence ID" value="GGY30131.1"/>
    <property type="molecule type" value="Genomic_DNA"/>
</dbReference>
<organism evidence="2 5">
    <name type="scientific">Pseudoduganella albidiflava</name>
    <dbReference type="NCBI Taxonomy" id="321983"/>
    <lineage>
        <taxon>Bacteria</taxon>
        <taxon>Pseudomonadati</taxon>
        <taxon>Pseudomonadota</taxon>
        <taxon>Betaproteobacteria</taxon>
        <taxon>Burkholderiales</taxon>
        <taxon>Oxalobacteraceae</taxon>
        <taxon>Telluria group</taxon>
        <taxon>Pseudoduganella</taxon>
    </lineage>
</organism>
<name>A0A411WVT4_9BURK</name>
<reference evidence="2" key="3">
    <citation type="submission" date="2022-12" db="EMBL/GenBank/DDBJ databases">
        <authorList>
            <person name="Sun Q."/>
            <person name="Kim S."/>
        </authorList>
    </citation>
    <scope>NUCLEOTIDE SEQUENCE</scope>
    <source>
        <strain evidence="2">KCTC 12343</strain>
    </source>
</reference>
<evidence type="ECO:0008006" key="6">
    <source>
        <dbReference type="Google" id="ProtNLM"/>
    </source>
</evidence>
<dbReference type="AlphaFoldDB" id="A0A411WVT4"/>
<proteinExistence type="predicted"/>